<evidence type="ECO:0000256" key="2">
    <source>
        <dbReference type="ARBA" id="ARBA00004766"/>
    </source>
</evidence>
<dbReference type="RefSeq" id="WP_074427722.1">
    <property type="nucleotide sequence ID" value="NZ_BJEG01000010.1"/>
</dbReference>
<reference evidence="17 20" key="2">
    <citation type="submission" date="2020-04" db="EMBL/GenBank/DDBJ databases">
        <title>MicrobeNet Type strains.</title>
        <authorList>
            <person name="Nicholson A.C."/>
        </authorList>
    </citation>
    <scope>NUCLEOTIDE SEQUENCE [LARGE SCALE GENOMIC DNA]</scope>
    <source>
        <strain evidence="17 20">CCUG 33494</strain>
    </source>
</reference>
<dbReference type="PANTHER" id="PTHR21499:SF67">
    <property type="entry name" value="ASPARTOKINASE 3"/>
    <property type="match status" value="1"/>
</dbReference>
<dbReference type="Proteomes" id="UP000182448">
    <property type="component" value="Unassembled WGS sequence"/>
</dbReference>
<dbReference type="InterPro" id="IPR018042">
    <property type="entry name" value="Aspartate_kinase_CS"/>
</dbReference>
<keyword evidence="15" id="KW-0028">Amino-acid biosynthesis</keyword>
<dbReference type="GO" id="GO:0005829">
    <property type="term" value="C:cytosol"/>
    <property type="evidence" value="ECO:0007669"/>
    <property type="project" value="TreeGrafter"/>
</dbReference>
<evidence type="ECO:0000256" key="14">
    <source>
        <dbReference type="RuleBase" id="RU003448"/>
    </source>
</evidence>
<evidence type="ECO:0000313" key="17">
    <source>
        <dbReference type="EMBL" id="NKY67269.1"/>
    </source>
</evidence>
<evidence type="ECO:0000256" key="3">
    <source>
        <dbReference type="ARBA" id="ARBA00004986"/>
    </source>
</evidence>
<keyword evidence="8 14" id="KW-0418">Kinase</keyword>
<evidence type="ECO:0000256" key="13">
    <source>
        <dbReference type="PIRSR" id="PIRSR000726-1"/>
    </source>
</evidence>
<evidence type="ECO:0000256" key="10">
    <source>
        <dbReference type="ARBA" id="ARBA00022915"/>
    </source>
</evidence>
<comment type="caution">
    <text evidence="17">The sequence shown here is derived from an EMBL/GenBank/DDBJ whole genome shotgun (WGS) entry which is preliminary data.</text>
</comment>
<dbReference type="CDD" id="cd04916">
    <property type="entry name" value="ACT_AKiii-YclM-BS_2"/>
    <property type="match status" value="1"/>
</dbReference>
<dbReference type="NCBIfam" id="TIGR00657">
    <property type="entry name" value="asp_kinases"/>
    <property type="match status" value="1"/>
</dbReference>
<evidence type="ECO:0000313" key="18">
    <source>
        <dbReference type="EMBL" id="SCC03266.1"/>
    </source>
</evidence>
<evidence type="ECO:0000259" key="16">
    <source>
        <dbReference type="PROSITE" id="PS51671"/>
    </source>
</evidence>
<feature type="binding site" evidence="13">
    <location>
        <begin position="221"/>
        <end position="222"/>
    </location>
    <ligand>
        <name>ATP</name>
        <dbReference type="ChEBI" id="CHEBI:30616"/>
    </ligand>
</feature>
<dbReference type="GO" id="GO:0004072">
    <property type="term" value="F:aspartate kinase activity"/>
    <property type="evidence" value="ECO:0007669"/>
    <property type="project" value="UniProtKB-EC"/>
</dbReference>
<comment type="pathway">
    <text evidence="2 15">Amino-acid biosynthesis; L-lysine biosynthesis via DAP pathway; (S)-tetrahydrodipicolinate from L-aspartate: step 1/4.</text>
</comment>
<keyword evidence="10" id="KW-0220">Diaminopimelate biosynthesis</keyword>
<evidence type="ECO:0000256" key="4">
    <source>
        <dbReference type="ARBA" id="ARBA00005139"/>
    </source>
</evidence>
<dbReference type="InterPro" id="IPR054352">
    <property type="entry name" value="ACT_Aspartokinase"/>
</dbReference>
<sequence>MKVVKFGGSSLATGAQVQKVLNIIQADNDRRIVVVSAPGKRFTDDIKVTDLLKTYADQTIAGDDTTDILLTILARYQDIAQYFGLEKNKIIPQIKQQLIQLNRVHYPSFDHLYAAFMGHGELLNAQLIACILQTIGQPATFVSPMDLGMTVSGSPRAARLDPASYERMHHVQYDANKLLIVPGFIAYTNDGYAATFSRGGSDITGAILARGLHADLYENFTDVSAIYTVNPGIVANPKSIEKMTYREMRELSYAGFAVFHDEAIIPVIEANIPINVKNTNDPEAPGTMIVPNQAITPTLPVTGIANDDRFAALYLHRYLLNREVGFTLKILQILASYNVSYEHMPSGIDDMTIIFDKSQLTPTIKAHISHDLYQTIAPDDLEWLDDYAIIMIVGEGMQKNIGTLNKITAALAKDNINLPMVNQGASQISTMLGVPVDQMDEAVKVIYEAVF</sequence>
<dbReference type="GO" id="GO:0009088">
    <property type="term" value="P:threonine biosynthetic process"/>
    <property type="evidence" value="ECO:0007669"/>
    <property type="project" value="UniProtKB-UniPathway"/>
</dbReference>
<proteinExistence type="inferred from homology"/>
<dbReference type="PIRSF" id="PIRSF000726">
    <property type="entry name" value="Asp_kin"/>
    <property type="match status" value="1"/>
</dbReference>
<dbReference type="InterPro" id="IPR035804">
    <property type="entry name" value="AKIII_YclM_N"/>
</dbReference>
<comment type="pathway">
    <text evidence="4 15">Amino-acid biosynthesis; L-threonine biosynthesis; L-threonine from L-aspartate: step 1/5.</text>
</comment>
<dbReference type="FunFam" id="3.30.2130.10:FF:000001">
    <property type="entry name" value="Bifunctional aspartokinase/homoserine dehydrogenase"/>
    <property type="match status" value="1"/>
</dbReference>
<keyword evidence="6 14" id="KW-0808">Transferase</keyword>
<dbReference type="PROSITE" id="PS51671">
    <property type="entry name" value="ACT"/>
    <property type="match status" value="1"/>
</dbReference>
<dbReference type="GO" id="GO:0019877">
    <property type="term" value="P:diaminopimelate biosynthetic process"/>
    <property type="evidence" value="ECO:0007669"/>
    <property type="project" value="UniProtKB-KW"/>
</dbReference>
<dbReference type="Gene3D" id="3.40.1160.10">
    <property type="entry name" value="Acetylglutamate kinase-like"/>
    <property type="match status" value="1"/>
</dbReference>
<evidence type="ECO:0000256" key="7">
    <source>
        <dbReference type="ARBA" id="ARBA00022741"/>
    </source>
</evidence>
<dbReference type="NCBIfam" id="NF006540">
    <property type="entry name" value="PRK09034.1"/>
    <property type="match status" value="1"/>
</dbReference>
<keyword evidence="19" id="KW-1185">Reference proteome</keyword>
<dbReference type="CDD" id="cd04911">
    <property type="entry name" value="ACT_AKiii-YclM-BS_1"/>
    <property type="match status" value="1"/>
</dbReference>
<dbReference type="GO" id="GO:0009090">
    <property type="term" value="P:homoserine biosynthetic process"/>
    <property type="evidence" value="ECO:0007669"/>
    <property type="project" value="TreeGrafter"/>
</dbReference>
<dbReference type="InterPro" id="IPR042199">
    <property type="entry name" value="AsparK_Bifunc_asparK/hSer_DH"/>
</dbReference>
<dbReference type="InterPro" id="IPR001048">
    <property type="entry name" value="Asp/Glu/Uridylate_kinase"/>
</dbReference>
<dbReference type="UniPathway" id="UPA00034">
    <property type="reaction ID" value="UER00015"/>
</dbReference>
<evidence type="ECO:0000313" key="20">
    <source>
        <dbReference type="Proteomes" id="UP000585749"/>
    </source>
</evidence>
<dbReference type="EC" id="2.7.2.4" evidence="14"/>
<evidence type="ECO:0000256" key="8">
    <source>
        <dbReference type="ARBA" id="ARBA00022777"/>
    </source>
</evidence>
<dbReference type="InterPro" id="IPR005260">
    <property type="entry name" value="Asp_kin_monofn"/>
</dbReference>
<dbReference type="Gene3D" id="1.20.120.1320">
    <property type="entry name" value="Aspartokinase, catalytic domain"/>
    <property type="match status" value="1"/>
</dbReference>
<protein>
    <recommendedName>
        <fullName evidence="14">Aspartokinase</fullName>
        <ecNumber evidence="14">2.7.2.4</ecNumber>
    </recommendedName>
</protein>
<dbReference type="InterPro" id="IPR045865">
    <property type="entry name" value="ACT-like_dom_sf"/>
</dbReference>
<dbReference type="Gene3D" id="3.30.2130.10">
    <property type="entry name" value="VC0802-like"/>
    <property type="match status" value="1"/>
</dbReference>
<gene>
    <name evidence="18" type="ORF">GA0061075_11170</name>
    <name evidence="17" type="ORF">HF960_06275</name>
</gene>
<comment type="pathway">
    <text evidence="3 15">Amino-acid biosynthesis; L-methionine biosynthesis via de novo pathway; L-homoserine from L-aspartate: step 1/3.</text>
</comment>
<dbReference type="EMBL" id="JAAXPM010000009">
    <property type="protein sequence ID" value="NKY67269.1"/>
    <property type="molecule type" value="Genomic_DNA"/>
</dbReference>
<dbReference type="GO" id="GO:0005524">
    <property type="term" value="F:ATP binding"/>
    <property type="evidence" value="ECO:0007669"/>
    <property type="project" value="UniProtKB-KW"/>
</dbReference>
<feature type="domain" description="ACT" evidence="16">
    <location>
        <begin position="392"/>
        <end position="451"/>
    </location>
</feature>
<dbReference type="PROSITE" id="PS00324">
    <property type="entry name" value="ASPARTOKINASE"/>
    <property type="match status" value="1"/>
</dbReference>
<dbReference type="CDD" id="cd04245">
    <property type="entry name" value="AAK_AKiii-YclM-BS"/>
    <property type="match status" value="1"/>
</dbReference>
<keyword evidence="9 13" id="KW-0067">ATP-binding</keyword>
<evidence type="ECO:0000256" key="11">
    <source>
        <dbReference type="ARBA" id="ARBA00023154"/>
    </source>
</evidence>
<organism evidence="17 20">
    <name type="scientific">Weissella hellenica</name>
    <dbReference type="NCBI Taxonomy" id="46256"/>
    <lineage>
        <taxon>Bacteria</taxon>
        <taxon>Bacillati</taxon>
        <taxon>Bacillota</taxon>
        <taxon>Bacilli</taxon>
        <taxon>Lactobacillales</taxon>
        <taxon>Lactobacillaceae</taxon>
        <taxon>Weissella</taxon>
    </lineage>
</organism>
<name>A0A4Y4G7M9_WEIHE</name>
<reference evidence="18 19" key="1">
    <citation type="submission" date="2016-08" db="EMBL/GenBank/DDBJ databases">
        <authorList>
            <person name="Varghese N."/>
            <person name="Submissions Spin"/>
        </authorList>
    </citation>
    <scope>NUCLEOTIDE SEQUENCE [LARGE SCALE GENOMIC DNA]</scope>
    <source>
        <strain evidence="18 19">R-53116</strain>
    </source>
</reference>
<keyword evidence="7 13" id="KW-0547">Nucleotide-binding</keyword>
<evidence type="ECO:0000256" key="1">
    <source>
        <dbReference type="ARBA" id="ARBA00003121"/>
    </source>
</evidence>
<dbReference type="GO" id="GO:0009089">
    <property type="term" value="P:lysine biosynthetic process via diaminopimelate"/>
    <property type="evidence" value="ECO:0007669"/>
    <property type="project" value="UniProtKB-UniPathway"/>
</dbReference>
<feature type="binding site" evidence="13">
    <location>
        <position position="227"/>
    </location>
    <ligand>
        <name>ATP</name>
        <dbReference type="ChEBI" id="CHEBI:30616"/>
    </ligand>
</feature>
<evidence type="ECO:0000256" key="15">
    <source>
        <dbReference type="RuleBase" id="RU004249"/>
    </source>
</evidence>
<dbReference type="Pfam" id="PF00696">
    <property type="entry name" value="AA_kinase"/>
    <property type="match status" value="1"/>
</dbReference>
<dbReference type="UniPathway" id="UPA00050">
    <property type="reaction ID" value="UER00461"/>
</dbReference>
<dbReference type="OrthoDB" id="9799110at2"/>
<dbReference type="Proteomes" id="UP000585749">
    <property type="component" value="Unassembled WGS sequence"/>
</dbReference>
<dbReference type="AlphaFoldDB" id="A0A4Y4G7M9"/>
<dbReference type="PANTHER" id="PTHR21499">
    <property type="entry name" value="ASPARTATE KINASE"/>
    <property type="match status" value="1"/>
</dbReference>
<evidence type="ECO:0000313" key="19">
    <source>
        <dbReference type="Proteomes" id="UP000182448"/>
    </source>
</evidence>
<dbReference type="InterPro" id="IPR001341">
    <property type="entry name" value="Asp_kinase"/>
</dbReference>
<comment type="function">
    <text evidence="1">Catalyzes the phosphorylation of the beta-carboxyl group of aspartic acid with ATP to yield 4-phospho-L-aspartate, which is involved in the branched biosynthetic pathway leading to the biosynthesis of amino acids threonine, isoleucine and methionine.</text>
</comment>
<dbReference type="Pfam" id="PF22468">
    <property type="entry name" value="ACT_9"/>
    <property type="match status" value="1"/>
</dbReference>
<evidence type="ECO:0000256" key="6">
    <source>
        <dbReference type="ARBA" id="ARBA00022679"/>
    </source>
</evidence>
<dbReference type="EMBL" id="FMAW01000011">
    <property type="protein sequence ID" value="SCC03266.1"/>
    <property type="molecule type" value="Genomic_DNA"/>
</dbReference>
<comment type="similarity">
    <text evidence="5 14">Belongs to the aspartokinase family.</text>
</comment>
<dbReference type="SUPFAM" id="SSF53633">
    <property type="entry name" value="Carbamate kinase-like"/>
    <property type="match status" value="1"/>
</dbReference>
<evidence type="ECO:0000256" key="5">
    <source>
        <dbReference type="ARBA" id="ARBA00010122"/>
    </source>
</evidence>
<keyword evidence="11" id="KW-0457">Lysine biosynthesis</keyword>
<evidence type="ECO:0000256" key="9">
    <source>
        <dbReference type="ARBA" id="ARBA00022840"/>
    </source>
</evidence>
<dbReference type="InterPro" id="IPR036393">
    <property type="entry name" value="AceGlu_kinase-like_sf"/>
</dbReference>
<evidence type="ECO:0000256" key="12">
    <source>
        <dbReference type="ARBA" id="ARBA00047872"/>
    </source>
</evidence>
<dbReference type="UniPathway" id="UPA00051">
    <property type="reaction ID" value="UER00462"/>
</dbReference>
<dbReference type="InterPro" id="IPR002912">
    <property type="entry name" value="ACT_dom"/>
</dbReference>
<accession>A0A4Y4G7M9</accession>
<dbReference type="SUPFAM" id="SSF55021">
    <property type="entry name" value="ACT-like"/>
    <property type="match status" value="2"/>
</dbReference>
<comment type="catalytic activity">
    <reaction evidence="12 14">
        <text>L-aspartate + ATP = 4-phospho-L-aspartate + ADP</text>
        <dbReference type="Rhea" id="RHEA:23776"/>
        <dbReference type="ChEBI" id="CHEBI:29991"/>
        <dbReference type="ChEBI" id="CHEBI:30616"/>
        <dbReference type="ChEBI" id="CHEBI:57535"/>
        <dbReference type="ChEBI" id="CHEBI:456216"/>
        <dbReference type="EC" id="2.7.2.4"/>
    </reaction>
</comment>